<dbReference type="Gene3D" id="1.10.150.250">
    <property type="entry name" value="Flavinator of succinate dehydrogenase"/>
    <property type="match status" value="1"/>
</dbReference>
<keyword evidence="5" id="KW-1185">Reference proteome</keyword>
<keyword evidence="3" id="KW-0143">Chaperone</keyword>
<dbReference type="InterPro" id="IPR005631">
    <property type="entry name" value="SDH"/>
</dbReference>
<name>A0ABV7KU21_9PROT</name>
<evidence type="ECO:0000313" key="5">
    <source>
        <dbReference type="Proteomes" id="UP001595528"/>
    </source>
</evidence>
<gene>
    <name evidence="4" type="ORF">ACFOGJ_01310</name>
</gene>
<accession>A0ABV7KU21</accession>
<dbReference type="RefSeq" id="WP_379897584.1">
    <property type="nucleotide sequence ID" value="NZ_JBHRTR010000005.1"/>
</dbReference>
<dbReference type="EMBL" id="JBHRTR010000005">
    <property type="protein sequence ID" value="MFC3225848.1"/>
    <property type="molecule type" value="Genomic_DNA"/>
</dbReference>
<dbReference type="PANTHER" id="PTHR12469">
    <property type="entry name" value="PROTEIN EMI5 HOMOLOG, MITOCHONDRIAL"/>
    <property type="match status" value="1"/>
</dbReference>
<evidence type="ECO:0000256" key="3">
    <source>
        <dbReference type="ARBA" id="ARBA00023186"/>
    </source>
</evidence>
<evidence type="ECO:0000256" key="1">
    <source>
        <dbReference type="ARBA" id="ARBA00008571"/>
    </source>
</evidence>
<dbReference type="InterPro" id="IPR036714">
    <property type="entry name" value="SDH_sf"/>
</dbReference>
<dbReference type="SUPFAM" id="SSF109910">
    <property type="entry name" value="YgfY-like"/>
    <property type="match status" value="1"/>
</dbReference>
<protein>
    <recommendedName>
        <fullName evidence="2">FAD assembly factor SdhE</fullName>
    </recommendedName>
</protein>
<dbReference type="PANTHER" id="PTHR12469:SF2">
    <property type="entry name" value="SUCCINATE DEHYDROGENASE ASSEMBLY FACTOR 2, MITOCHONDRIAL"/>
    <property type="match status" value="1"/>
</dbReference>
<proteinExistence type="inferred from homology"/>
<dbReference type="Pfam" id="PF03937">
    <property type="entry name" value="Sdh5"/>
    <property type="match status" value="1"/>
</dbReference>
<evidence type="ECO:0000313" key="4">
    <source>
        <dbReference type="EMBL" id="MFC3225848.1"/>
    </source>
</evidence>
<comment type="caution">
    <text evidence="4">The sequence shown here is derived from an EMBL/GenBank/DDBJ whole genome shotgun (WGS) entry which is preliminary data.</text>
</comment>
<evidence type="ECO:0000256" key="2">
    <source>
        <dbReference type="ARBA" id="ARBA00019418"/>
    </source>
</evidence>
<comment type="similarity">
    <text evidence="1">Belongs to the SdhE FAD assembly factor family.</text>
</comment>
<dbReference type="Proteomes" id="UP001595528">
    <property type="component" value="Unassembled WGS sequence"/>
</dbReference>
<organism evidence="4 5">
    <name type="scientific">Marinibaculum pumilum</name>
    <dbReference type="NCBI Taxonomy" id="1766165"/>
    <lineage>
        <taxon>Bacteria</taxon>
        <taxon>Pseudomonadati</taxon>
        <taxon>Pseudomonadota</taxon>
        <taxon>Alphaproteobacteria</taxon>
        <taxon>Rhodospirillales</taxon>
        <taxon>Rhodospirillaceae</taxon>
        <taxon>Marinibaculum</taxon>
    </lineage>
</organism>
<reference evidence="5" key="1">
    <citation type="journal article" date="2019" name="Int. J. Syst. Evol. Microbiol.">
        <title>The Global Catalogue of Microorganisms (GCM) 10K type strain sequencing project: providing services to taxonomists for standard genome sequencing and annotation.</title>
        <authorList>
            <consortium name="The Broad Institute Genomics Platform"/>
            <consortium name="The Broad Institute Genome Sequencing Center for Infectious Disease"/>
            <person name="Wu L."/>
            <person name="Ma J."/>
        </authorList>
    </citation>
    <scope>NUCLEOTIDE SEQUENCE [LARGE SCALE GENOMIC DNA]</scope>
    <source>
        <strain evidence="5">KCTC 42964</strain>
    </source>
</reference>
<sequence length="98" mass="11362">MTDTDRAANDDTAEPLDARRKRLIYRSLYTGMKETDLLLGQFARAHVPHFTEAELDQYEHLLDVNEDPRVYAWAIGREPVPAEFDTPVMKLLQNFRLA</sequence>